<feature type="chain" id="PRO_5013336914" evidence="1">
    <location>
        <begin position="25"/>
        <end position="233"/>
    </location>
</feature>
<keyword evidence="1" id="KW-0732">Signal</keyword>
<accession>A0A1M6TTK6</accession>
<proteinExistence type="predicted"/>
<dbReference type="AlphaFoldDB" id="A0A1M6TTK6"/>
<keyword evidence="4" id="KW-1185">Reference proteome</keyword>
<evidence type="ECO:0000259" key="2">
    <source>
        <dbReference type="Pfam" id="PF13568"/>
    </source>
</evidence>
<gene>
    <name evidence="3" type="ORF">SAMN04488028_106179</name>
</gene>
<reference evidence="4" key="1">
    <citation type="submission" date="2016-11" db="EMBL/GenBank/DDBJ databases">
        <authorList>
            <person name="Varghese N."/>
            <person name="Submissions S."/>
        </authorList>
    </citation>
    <scope>NUCLEOTIDE SEQUENCE [LARGE SCALE GENOMIC DNA]</scope>
    <source>
        <strain evidence="4">DSM 26134</strain>
    </source>
</reference>
<dbReference type="RefSeq" id="WP_073123942.1">
    <property type="nucleotide sequence ID" value="NZ_FRAA01000006.1"/>
</dbReference>
<evidence type="ECO:0000313" key="3">
    <source>
        <dbReference type="EMBL" id="SHK60259.1"/>
    </source>
</evidence>
<feature type="signal peptide" evidence="1">
    <location>
        <begin position="1"/>
        <end position="24"/>
    </location>
</feature>
<name>A0A1M6TTK6_REIAG</name>
<dbReference type="Pfam" id="PF13568">
    <property type="entry name" value="OMP_b-brl_2"/>
    <property type="match status" value="1"/>
</dbReference>
<dbReference type="Proteomes" id="UP000184474">
    <property type="component" value="Unassembled WGS sequence"/>
</dbReference>
<dbReference type="STRING" id="156994.SAMN04488028_106179"/>
<evidence type="ECO:0000256" key="1">
    <source>
        <dbReference type="SAM" id="SignalP"/>
    </source>
</evidence>
<dbReference type="EMBL" id="FRAA01000006">
    <property type="protein sequence ID" value="SHK60259.1"/>
    <property type="molecule type" value="Genomic_DNA"/>
</dbReference>
<protein>
    <submittedName>
        <fullName evidence="3">Outer membrane protein beta-barrel domain-containing protein</fullName>
    </submittedName>
</protein>
<feature type="domain" description="Outer membrane protein beta-barrel" evidence="2">
    <location>
        <begin position="66"/>
        <end position="198"/>
    </location>
</feature>
<dbReference type="InterPro" id="IPR025665">
    <property type="entry name" value="Beta-barrel_OMP_2"/>
</dbReference>
<sequence length="233" mass="26187">MKNRITVILGALTLLLTLHIEANAQLSEEVTKKTPELPGELMVDFGFNLMTGKPGYWSDTHWWRSKSVAIYFVKPFELSKKIEFRPGIGVSLDKLGSKNGDFLGDKYEDVDDDWSYTKAQYSLNYAEIPMEFRFNITGNDHKASPFISVGGMAGIIFDQKTKVKYDLDGKTRKIKEKGDQGTSKLRLGAQARIGWGSFSIFYKQYFTPVFTSRGPLDGEDITYSTIGVSISGF</sequence>
<organism evidence="3 4">
    <name type="scientific">Reichenbachiella agariperforans</name>
    <dbReference type="NCBI Taxonomy" id="156994"/>
    <lineage>
        <taxon>Bacteria</taxon>
        <taxon>Pseudomonadati</taxon>
        <taxon>Bacteroidota</taxon>
        <taxon>Cytophagia</taxon>
        <taxon>Cytophagales</taxon>
        <taxon>Reichenbachiellaceae</taxon>
        <taxon>Reichenbachiella</taxon>
    </lineage>
</organism>
<evidence type="ECO:0000313" key="4">
    <source>
        <dbReference type="Proteomes" id="UP000184474"/>
    </source>
</evidence>